<feature type="binding site" evidence="9">
    <location>
        <position position="125"/>
    </location>
    <ligand>
        <name>NADPH</name>
        <dbReference type="ChEBI" id="CHEBI:57783"/>
    </ligand>
</feature>
<dbReference type="EC" id="1.1.1.267" evidence="9"/>
<keyword evidence="4 9" id="KW-0521">NADP</keyword>
<comment type="cofactor">
    <cofactor evidence="9">
        <name>Mg(2+)</name>
        <dbReference type="ChEBI" id="CHEBI:18420"/>
    </cofactor>
    <cofactor evidence="9">
        <name>Mn(2+)</name>
        <dbReference type="ChEBI" id="CHEBI:29035"/>
    </cofactor>
</comment>
<evidence type="ECO:0000259" key="12">
    <source>
        <dbReference type="Pfam" id="PF13288"/>
    </source>
</evidence>
<dbReference type="InterPro" id="IPR036169">
    <property type="entry name" value="DXPR_C_sf"/>
</dbReference>
<organism evidence="13 14">
    <name type="scientific">Tectimicrobiota bacterium</name>
    <dbReference type="NCBI Taxonomy" id="2528274"/>
    <lineage>
        <taxon>Bacteria</taxon>
        <taxon>Pseudomonadati</taxon>
        <taxon>Nitrospinota/Tectimicrobiota group</taxon>
        <taxon>Candidatus Tectimicrobiota</taxon>
    </lineage>
</organism>
<feature type="binding site" evidence="9">
    <location>
        <position position="218"/>
    </location>
    <ligand>
        <name>1-deoxy-D-xylulose 5-phosphate</name>
        <dbReference type="ChEBI" id="CHEBI:57792"/>
    </ligand>
</feature>
<dbReference type="Gene3D" id="3.40.50.720">
    <property type="entry name" value="NAD(P)-binding Rossmann-like Domain"/>
    <property type="match status" value="1"/>
</dbReference>
<evidence type="ECO:0000256" key="4">
    <source>
        <dbReference type="ARBA" id="ARBA00022857"/>
    </source>
</evidence>
<dbReference type="NCBIfam" id="TIGR00243">
    <property type="entry name" value="Dxr"/>
    <property type="match status" value="1"/>
</dbReference>
<feature type="binding site" evidence="9">
    <location>
        <position position="219"/>
    </location>
    <ligand>
        <name>1-deoxy-D-xylulose 5-phosphate</name>
        <dbReference type="ChEBI" id="CHEBI:57792"/>
    </ligand>
</feature>
<feature type="binding site" evidence="9">
    <location>
        <position position="13"/>
    </location>
    <ligand>
        <name>NADPH</name>
        <dbReference type="ChEBI" id="CHEBI:57783"/>
    </ligand>
</feature>
<feature type="binding site" evidence="9">
    <location>
        <position position="152"/>
    </location>
    <ligand>
        <name>1-deoxy-D-xylulose 5-phosphate</name>
        <dbReference type="ChEBI" id="CHEBI:57792"/>
    </ligand>
</feature>
<dbReference type="Gene3D" id="1.10.1740.10">
    <property type="match status" value="1"/>
</dbReference>
<feature type="binding site" evidence="9">
    <location>
        <position position="200"/>
    </location>
    <ligand>
        <name>1-deoxy-D-xylulose 5-phosphate</name>
        <dbReference type="ChEBI" id="CHEBI:57792"/>
    </ligand>
</feature>
<comment type="function">
    <text evidence="9">Catalyzes the NADPH-dependent rearrangement and reduction of 1-deoxy-D-xylulose-5-phosphate (DXP) to 2-C-methyl-D-erythritol 4-phosphate (MEP).</text>
</comment>
<dbReference type="Proteomes" id="UP000712673">
    <property type="component" value="Unassembled WGS sequence"/>
</dbReference>
<feature type="binding site" evidence="9">
    <location>
        <position position="213"/>
    </location>
    <ligand>
        <name>1-deoxy-D-xylulose 5-phosphate</name>
        <dbReference type="ChEBI" id="CHEBI:57792"/>
    </ligand>
</feature>
<keyword evidence="9" id="KW-0460">Magnesium</keyword>
<dbReference type="NCBIfam" id="NF009114">
    <property type="entry name" value="PRK12464.1"/>
    <property type="match status" value="1"/>
</dbReference>
<dbReference type="EMBL" id="VGLS01000707">
    <property type="protein sequence ID" value="MBM3225854.1"/>
    <property type="molecule type" value="Genomic_DNA"/>
</dbReference>
<feature type="binding site" evidence="9">
    <location>
        <position position="222"/>
    </location>
    <ligand>
        <name>Mn(2+)</name>
        <dbReference type="ChEBI" id="CHEBI:29035"/>
    </ligand>
</feature>
<name>A0A938B492_UNCTE</name>
<dbReference type="InterPro" id="IPR003821">
    <property type="entry name" value="DXP_reductoisomerase"/>
</dbReference>
<reference evidence="13" key="1">
    <citation type="submission" date="2019-03" db="EMBL/GenBank/DDBJ databases">
        <title>Lake Tanganyika Metagenome-Assembled Genomes (MAGs).</title>
        <authorList>
            <person name="Tran P."/>
        </authorList>
    </citation>
    <scope>NUCLEOTIDE SEQUENCE</scope>
    <source>
        <strain evidence="13">K_DeepCast_65m_m2_066</strain>
    </source>
</reference>
<feature type="binding site" evidence="9">
    <location>
        <position position="127"/>
    </location>
    <ligand>
        <name>NADPH</name>
        <dbReference type="ChEBI" id="CHEBI:57783"/>
    </ligand>
</feature>
<feature type="binding site" evidence="9">
    <location>
        <position position="14"/>
    </location>
    <ligand>
        <name>NADPH</name>
        <dbReference type="ChEBI" id="CHEBI:57783"/>
    </ligand>
</feature>
<feature type="binding site" evidence="9">
    <location>
        <position position="177"/>
    </location>
    <ligand>
        <name>1-deoxy-D-xylulose 5-phosphate</name>
        <dbReference type="ChEBI" id="CHEBI:57792"/>
    </ligand>
</feature>
<dbReference type="HAMAP" id="MF_00183">
    <property type="entry name" value="DXP_reductoisom"/>
    <property type="match status" value="1"/>
</dbReference>
<feature type="binding site" evidence="9">
    <location>
        <position position="222"/>
    </location>
    <ligand>
        <name>1-deoxy-D-xylulose 5-phosphate</name>
        <dbReference type="ChEBI" id="CHEBI:57792"/>
    </ligand>
</feature>
<feature type="binding site" evidence="9">
    <location>
        <position position="206"/>
    </location>
    <ligand>
        <name>NADPH</name>
        <dbReference type="ChEBI" id="CHEBI:57783"/>
    </ligand>
</feature>
<feature type="domain" description="DXP reductoisomerase C-terminal" evidence="12">
    <location>
        <begin position="262"/>
        <end position="379"/>
    </location>
</feature>
<evidence type="ECO:0000256" key="5">
    <source>
        <dbReference type="ARBA" id="ARBA00023002"/>
    </source>
</evidence>
<dbReference type="InterPro" id="IPR013512">
    <property type="entry name" value="DXP_reductoisomerase_N"/>
</dbReference>
<feature type="binding site" evidence="9">
    <location>
        <position position="153"/>
    </location>
    <ligand>
        <name>Mn(2+)</name>
        <dbReference type="ChEBI" id="CHEBI:29035"/>
    </ligand>
</feature>
<feature type="binding site" evidence="9">
    <location>
        <position position="151"/>
    </location>
    <ligand>
        <name>Mn(2+)</name>
        <dbReference type="ChEBI" id="CHEBI:29035"/>
    </ligand>
</feature>
<comment type="caution">
    <text evidence="13">The sequence shown here is derived from an EMBL/GenBank/DDBJ whole genome shotgun (WGS) entry which is preliminary data.</text>
</comment>
<dbReference type="GO" id="GO:0030145">
    <property type="term" value="F:manganese ion binding"/>
    <property type="evidence" value="ECO:0007669"/>
    <property type="project" value="TreeGrafter"/>
</dbReference>
<feature type="binding site" evidence="9">
    <location>
        <position position="15"/>
    </location>
    <ligand>
        <name>NADPH</name>
        <dbReference type="ChEBI" id="CHEBI:57783"/>
    </ligand>
</feature>
<evidence type="ECO:0000256" key="1">
    <source>
        <dbReference type="ARBA" id="ARBA00005094"/>
    </source>
</evidence>
<comment type="pathway">
    <text evidence="1 9">Isoprenoid biosynthesis; isopentenyl diphosphate biosynthesis via DXP pathway; isopentenyl diphosphate from 1-deoxy-D-xylulose 5-phosphate: step 1/6.</text>
</comment>
<protein>
    <recommendedName>
        <fullName evidence="9">1-deoxy-D-xylulose 5-phosphate reductoisomerase</fullName>
        <shortName evidence="9">DXP reductoisomerase</shortName>
        <ecNumber evidence="9">1.1.1.267</ecNumber>
    </recommendedName>
    <alternativeName>
        <fullName evidence="9">1-deoxyxylulose-5-phosphate reductoisomerase</fullName>
    </alternativeName>
    <alternativeName>
        <fullName evidence="9">2-C-methyl-D-erythritol 4-phosphate synthase</fullName>
    </alternativeName>
</protein>
<evidence type="ECO:0000256" key="3">
    <source>
        <dbReference type="ARBA" id="ARBA00022723"/>
    </source>
</evidence>
<dbReference type="PANTHER" id="PTHR30525">
    <property type="entry name" value="1-DEOXY-D-XYLULOSE 5-PHOSPHATE REDUCTOISOMERASE"/>
    <property type="match status" value="1"/>
</dbReference>
<dbReference type="InterPro" id="IPR026877">
    <property type="entry name" value="DXPR_C"/>
</dbReference>
<dbReference type="SUPFAM" id="SSF51735">
    <property type="entry name" value="NAD(P)-binding Rossmann-fold domains"/>
    <property type="match status" value="1"/>
</dbReference>
<keyword evidence="5 9" id="KW-0560">Oxidoreductase</keyword>
<feature type="binding site" evidence="9">
    <location>
        <position position="16"/>
    </location>
    <ligand>
        <name>NADPH</name>
        <dbReference type="ChEBI" id="CHEBI:57783"/>
    </ligand>
</feature>
<evidence type="ECO:0000256" key="9">
    <source>
        <dbReference type="HAMAP-Rule" id="MF_00183"/>
    </source>
</evidence>
<dbReference type="GO" id="GO:0051484">
    <property type="term" value="P:isopentenyl diphosphate biosynthetic process, methylerythritol 4-phosphate pathway involved in terpenoid biosynthetic process"/>
    <property type="evidence" value="ECO:0007669"/>
    <property type="project" value="UniProtKB-ARBA"/>
</dbReference>
<evidence type="ECO:0000313" key="14">
    <source>
        <dbReference type="Proteomes" id="UP000712673"/>
    </source>
</evidence>
<feature type="binding site" evidence="9">
    <location>
        <position position="126"/>
    </location>
    <ligand>
        <name>1-deoxy-D-xylulose 5-phosphate</name>
        <dbReference type="ChEBI" id="CHEBI:57792"/>
    </ligand>
</feature>
<evidence type="ECO:0000256" key="2">
    <source>
        <dbReference type="ARBA" id="ARBA00006825"/>
    </source>
</evidence>
<keyword evidence="6 9" id="KW-0464">Manganese</keyword>
<feature type="domain" description="1-deoxy-D-xylulose 5-phosphate reductoisomerase C-terminal" evidence="11">
    <location>
        <begin position="147"/>
        <end position="230"/>
    </location>
</feature>
<evidence type="ECO:0000313" key="13">
    <source>
        <dbReference type="EMBL" id="MBM3225854.1"/>
    </source>
</evidence>
<proteinExistence type="inferred from homology"/>
<keyword evidence="7 9" id="KW-0414">Isoprene biosynthesis</keyword>
<comment type="similarity">
    <text evidence="2 9">Belongs to the DXR family.</text>
</comment>
<dbReference type="PANTHER" id="PTHR30525:SF0">
    <property type="entry name" value="1-DEOXY-D-XYLULOSE 5-PHOSPHATE REDUCTOISOMERASE, CHLOROPLASTIC"/>
    <property type="match status" value="1"/>
</dbReference>
<dbReference type="InterPro" id="IPR013644">
    <property type="entry name" value="DXP_reductoisomerase_C"/>
</dbReference>
<dbReference type="Pfam" id="PF02670">
    <property type="entry name" value="DXP_reductoisom"/>
    <property type="match status" value="1"/>
</dbReference>
<comment type="catalytic activity">
    <reaction evidence="8">
        <text>2-C-methyl-D-erythritol 4-phosphate + NADP(+) = 1-deoxy-D-xylulose 5-phosphate + NADPH + H(+)</text>
        <dbReference type="Rhea" id="RHEA:13717"/>
        <dbReference type="ChEBI" id="CHEBI:15378"/>
        <dbReference type="ChEBI" id="CHEBI:57783"/>
        <dbReference type="ChEBI" id="CHEBI:57792"/>
        <dbReference type="ChEBI" id="CHEBI:58262"/>
        <dbReference type="ChEBI" id="CHEBI:58349"/>
        <dbReference type="EC" id="1.1.1.267"/>
    </reaction>
    <physiologicalReaction direction="right-to-left" evidence="8">
        <dbReference type="Rhea" id="RHEA:13719"/>
    </physiologicalReaction>
</comment>
<dbReference type="GO" id="GO:0030604">
    <property type="term" value="F:1-deoxy-D-xylulose-5-phosphate reductoisomerase activity"/>
    <property type="evidence" value="ECO:0007669"/>
    <property type="project" value="UniProtKB-UniRule"/>
</dbReference>
<dbReference type="FunFam" id="3.40.50.720:FF:000045">
    <property type="entry name" value="1-deoxy-D-xylulose 5-phosphate reductoisomerase"/>
    <property type="match status" value="1"/>
</dbReference>
<dbReference type="PIRSF" id="PIRSF006205">
    <property type="entry name" value="Dxp_reductismrs"/>
    <property type="match status" value="1"/>
</dbReference>
<sequence>MDTCKGLAVLGSTGSVGMNTLDVVASHPEKFAVVALAAHSNVDLLEEQVRRFRPRLAVLFDEDKAMLLRQRLRGLDVAVDAGLEGLCHAATYAGVQVVMSAVVGSIGLLPTIRAVQAGIDVALANKETLVMAGELVVRPERPGWGRIIPVDSEHNAIFQALQGQQHTALRRILLTASGGPFRDWSREAMQHVSLSQALQHPNWKMGRKITIDSATMMNKGLEVIEAHHLFKVSLEQIHVVVHPQSIVHSMVEFHDGSVLAQLGIPDMRIPIAYALAYPERLPNQLPSLNLFEVQTLQFYPPDLERFPCLRLAFEAAQSGGTMPAVLNAANEIAVQAFLDGAIPFLGIPAVIETTMIQHSPVPLADASIALQADHWAREYAKAAVKELALLNVTS</sequence>
<comment type="caution">
    <text evidence="9">Lacks conserved residue(s) required for the propagation of feature annotation.</text>
</comment>
<keyword evidence="3 9" id="KW-0479">Metal-binding</keyword>
<dbReference type="Pfam" id="PF13288">
    <property type="entry name" value="DXPR_C"/>
    <property type="match status" value="1"/>
</dbReference>
<feature type="binding site" evidence="9">
    <location>
        <position position="153"/>
    </location>
    <ligand>
        <name>1-deoxy-D-xylulose 5-phosphate</name>
        <dbReference type="ChEBI" id="CHEBI:57792"/>
    </ligand>
</feature>
<dbReference type="AlphaFoldDB" id="A0A938B492"/>
<evidence type="ECO:0000259" key="10">
    <source>
        <dbReference type="Pfam" id="PF02670"/>
    </source>
</evidence>
<evidence type="ECO:0000256" key="6">
    <source>
        <dbReference type="ARBA" id="ARBA00023211"/>
    </source>
</evidence>
<dbReference type="Pfam" id="PF08436">
    <property type="entry name" value="DXP_redisom_C"/>
    <property type="match status" value="1"/>
</dbReference>
<evidence type="ECO:0000256" key="8">
    <source>
        <dbReference type="ARBA" id="ARBA00048543"/>
    </source>
</evidence>
<evidence type="ECO:0000259" key="11">
    <source>
        <dbReference type="Pfam" id="PF08436"/>
    </source>
</evidence>
<accession>A0A938B492</accession>
<dbReference type="GO" id="GO:0070402">
    <property type="term" value="F:NADPH binding"/>
    <property type="evidence" value="ECO:0007669"/>
    <property type="project" value="InterPro"/>
</dbReference>
<dbReference type="SUPFAM" id="SSF69055">
    <property type="entry name" value="1-deoxy-D-xylulose-5-phosphate reductoisomerase, C-terminal domain"/>
    <property type="match status" value="1"/>
</dbReference>
<dbReference type="SUPFAM" id="SSF55347">
    <property type="entry name" value="Glyceraldehyde-3-phosphate dehydrogenase-like, C-terminal domain"/>
    <property type="match status" value="1"/>
</dbReference>
<feature type="domain" description="1-deoxy-D-xylulose 5-phosphate reductoisomerase N-terminal" evidence="10">
    <location>
        <begin position="7"/>
        <end position="133"/>
    </location>
</feature>
<dbReference type="InterPro" id="IPR036291">
    <property type="entry name" value="NAD(P)-bd_dom_sf"/>
</dbReference>
<gene>
    <name evidence="9" type="primary">dxr</name>
    <name evidence="13" type="ORF">FJZ47_18940</name>
</gene>
<evidence type="ECO:0000256" key="7">
    <source>
        <dbReference type="ARBA" id="ARBA00023229"/>
    </source>
</evidence>
<feature type="binding site" evidence="9">
    <location>
        <position position="41"/>
    </location>
    <ligand>
        <name>NADPH</name>
        <dbReference type="ChEBI" id="CHEBI:57783"/>
    </ligand>
</feature>